<sequence length="772" mass="87166">MSCSAFSLQDTAIGRLITRRLRGRRDQYSGSKASTADSTAQAADTPRAAQSPQSRKRWFVLEGTSIRILGSDVPWSGSRIKLRSVFCTDDVNEVQVSASRFKRRSPSSRLYEETEQFLEEKRRTAWGMAQIAQSGEATEEALFSSSGYGRCFTLRPPRPSDIPLQWTHIGCGAITNDLADVLCEAMTVKNLLDHFNDILGADVSLDIPGLSDFLDEIRHTSHDFGVAYGKVRVWWARPWHQDPLKALSDARRYQREVECLEREVDKRRRECADAFSIGGSDIPPRRVWDLYSNRVLPYGIIIAPYRIAGKQLRYSDFPDTFWTVSHGWVAAKARESVWTPINENQWPVPIPRATTLEHVRIELLNIGAEYVWIDVLCLRQEGRDEDEVVRIEEWKVDVPTIGYVYRGHPQDRPCATYFNGLGLPLDMAPDALESETHWLNRVWTLQETLPSNIPCGLTGLLPPVDTGITALFSQHAALLRQIPERRHVRGDSGGMLVQELQRRSCSNELDRITGLAYIIGCETLPVYRADADVEGAWQQLLKHAPGWWRLGVLCVYAADAPFTLFPSWAAYAAANAALNPPECRWPDQGLMLVDEEQRRLDKPGQYCHQKNVFGPCRLVGRAAAGDSVRVLPRLEISQESGQRANVRVFTALRAHGVLLEGIDYQLVIIGNVDNAPSWETHKLCVVVEVVAEGETSERRSRKVEAIRWAVVEVDWEEVTGSKSLSSLGVKNIVTQVTYLPQKEALQRTAFKERYLEAFRVMTERKDTLIVSK</sequence>
<evidence type="ECO:0008006" key="4">
    <source>
        <dbReference type="Google" id="ProtNLM"/>
    </source>
</evidence>
<accession>A0A9P3G721</accession>
<keyword evidence="3" id="KW-1185">Reference proteome</keyword>
<comment type="caution">
    <text evidence="2">The sequence shown here is derived from an EMBL/GenBank/DDBJ whole genome shotgun (WGS) entry which is preliminary data.</text>
</comment>
<dbReference type="EMBL" id="BPQB01000012">
    <property type="protein sequence ID" value="GJE89416.1"/>
    <property type="molecule type" value="Genomic_DNA"/>
</dbReference>
<dbReference type="AlphaFoldDB" id="A0A9P3G721"/>
<evidence type="ECO:0000313" key="3">
    <source>
        <dbReference type="Proteomes" id="UP000703269"/>
    </source>
</evidence>
<evidence type="ECO:0000256" key="1">
    <source>
        <dbReference type="SAM" id="MobiDB-lite"/>
    </source>
</evidence>
<feature type="region of interest" description="Disordered" evidence="1">
    <location>
        <begin position="24"/>
        <end position="54"/>
    </location>
</feature>
<dbReference type="OrthoDB" id="3226657at2759"/>
<dbReference type="Proteomes" id="UP000703269">
    <property type="component" value="Unassembled WGS sequence"/>
</dbReference>
<gene>
    <name evidence="2" type="ORF">PsYK624_055170</name>
</gene>
<reference evidence="2 3" key="1">
    <citation type="submission" date="2021-08" db="EMBL/GenBank/DDBJ databases">
        <title>Draft Genome Sequence of Phanerochaete sordida strain YK-624.</title>
        <authorList>
            <person name="Mori T."/>
            <person name="Dohra H."/>
            <person name="Suzuki T."/>
            <person name="Kawagishi H."/>
            <person name="Hirai H."/>
        </authorList>
    </citation>
    <scope>NUCLEOTIDE SEQUENCE [LARGE SCALE GENOMIC DNA]</scope>
    <source>
        <strain evidence="2 3">YK-624</strain>
    </source>
</reference>
<name>A0A9P3G721_9APHY</name>
<protein>
    <recommendedName>
        <fullName evidence="4">Heterokaryon incompatibility domain-containing protein</fullName>
    </recommendedName>
</protein>
<proteinExistence type="predicted"/>
<feature type="compositionally biased region" description="Low complexity" evidence="1">
    <location>
        <begin position="33"/>
        <end position="45"/>
    </location>
</feature>
<organism evidence="2 3">
    <name type="scientific">Phanerochaete sordida</name>
    <dbReference type="NCBI Taxonomy" id="48140"/>
    <lineage>
        <taxon>Eukaryota</taxon>
        <taxon>Fungi</taxon>
        <taxon>Dikarya</taxon>
        <taxon>Basidiomycota</taxon>
        <taxon>Agaricomycotina</taxon>
        <taxon>Agaricomycetes</taxon>
        <taxon>Polyporales</taxon>
        <taxon>Phanerochaetaceae</taxon>
        <taxon>Phanerochaete</taxon>
    </lineage>
</organism>
<evidence type="ECO:0000313" key="2">
    <source>
        <dbReference type="EMBL" id="GJE89416.1"/>
    </source>
</evidence>